<sequence>MRSLDYNLFSCWCWRPSITDAIVLSHPYDIQYCTGW</sequence>
<name>A0A1I7WNP1_HETBA</name>
<dbReference type="WBParaSite" id="Hba_06759">
    <property type="protein sequence ID" value="Hba_06759"/>
    <property type="gene ID" value="Hba_06759"/>
</dbReference>
<evidence type="ECO:0000313" key="1">
    <source>
        <dbReference type="Proteomes" id="UP000095283"/>
    </source>
</evidence>
<keyword evidence="1" id="KW-1185">Reference proteome</keyword>
<reference evidence="2" key="1">
    <citation type="submission" date="2016-11" db="UniProtKB">
        <authorList>
            <consortium name="WormBaseParasite"/>
        </authorList>
    </citation>
    <scope>IDENTIFICATION</scope>
</reference>
<proteinExistence type="predicted"/>
<organism evidence="1 2">
    <name type="scientific">Heterorhabditis bacteriophora</name>
    <name type="common">Entomopathogenic nematode worm</name>
    <dbReference type="NCBI Taxonomy" id="37862"/>
    <lineage>
        <taxon>Eukaryota</taxon>
        <taxon>Metazoa</taxon>
        <taxon>Ecdysozoa</taxon>
        <taxon>Nematoda</taxon>
        <taxon>Chromadorea</taxon>
        <taxon>Rhabditida</taxon>
        <taxon>Rhabditina</taxon>
        <taxon>Rhabditomorpha</taxon>
        <taxon>Strongyloidea</taxon>
        <taxon>Heterorhabditidae</taxon>
        <taxon>Heterorhabditis</taxon>
    </lineage>
</organism>
<protein>
    <submittedName>
        <fullName evidence="2">Uncharacterized protein</fullName>
    </submittedName>
</protein>
<evidence type="ECO:0000313" key="2">
    <source>
        <dbReference type="WBParaSite" id="Hba_06759"/>
    </source>
</evidence>
<dbReference type="Proteomes" id="UP000095283">
    <property type="component" value="Unplaced"/>
</dbReference>
<accession>A0A1I7WNP1</accession>
<dbReference type="AlphaFoldDB" id="A0A1I7WNP1"/>